<dbReference type="SUPFAM" id="SSF46458">
    <property type="entry name" value="Globin-like"/>
    <property type="match status" value="1"/>
</dbReference>
<evidence type="ECO:0000313" key="4">
    <source>
        <dbReference type="WBParaSite" id="TCONS_00005301.p1"/>
    </source>
</evidence>
<dbReference type="AlphaFoldDB" id="A0A0K0E452"/>
<evidence type="ECO:0000313" key="3">
    <source>
        <dbReference type="WBParaSite" id="SSTP_0000426900.1"/>
    </source>
</evidence>
<evidence type="ECO:0000313" key="2">
    <source>
        <dbReference type="Proteomes" id="UP000035681"/>
    </source>
</evidence>
<protein>
    <submittedName>
        <fullName evidence="3">GLOBIN domain-containing protein</fullName>
    </submittedName>
    <submittedName>
        <fullName evidence="4">Globin family profile domain-containing protein</fullName>
    </submittedName>
</protein>
<dbReference type="Proteomes" id="UP000035681">
    <property type="component" value="Unplaced"/>
</dbReference>
<proteinExistence type="predicted"/>
<evidence type="ECO:0000256" key="1">
    <source>
        <dbReference type="SAM" id="Phobius"/>
    </source>
</evidence>
<name>A0A0K0E452_STRER</name>
<dbReference type="InterPro" id="IPR044399">
    <property type="entry name" value="Mb-like_M"/>
</dbReference>
<dbReference type="GO" id="GO:0019825">
    <property type="term" value="F:oxygen binding"/>
    <property type="evidence" value="ECO:0007669"/>
    <property type="project" value="InterPro"/>
</dbReference>
<dbReference type="STRING" id="6248.A0A0K0E452"/>
<feature type="transmembrane region" description="Helical" evidence="1">
    <location>
        <begin position="131"/>
        <end position="150"/>
    </location>
</feature>
<keyword evidence="1" id="KW-0472">Membrane</keyword>
<sequence>MSLLTKLTNNVKSCFNTSSKVSEELPKVDKDIIISTYKILLQTDPELFSKAWIMSASRSTSIRKSFNLIDPNSTHIELDFTKFSAVIEKFFTRIICDEKLVTEAFESSCINLGSRHVDFVSLGFHSNFWDIFMNCMISVIAATVVVAFNGDGKRQQEVQKSWNKFVGRVVFLMQSGFKQRQLNEKVVEKKNNENDGKKSNF</sequence>
<keyword evidence="1" id="KW-1133">Transmembrane helix</keyword>
<dbReference type="InterPro" id="IPR012292">
    <property type="entry name" value="Globin/Proto"/>
</dbReference>
<dbReference type="WBParaSite" id="TCONS_00005301.p1">
    <property type="protein sequence ID" value="TCONS_00005301.p1"/>
    <property type="gene ID" value="XLOC_003625"/>
</dbReference>
<dbReference type="CDD" id="cd01040">
    <property type="entry name" value="Mb-like"/>
    <property type="match status" value="1"/>
</dbReference>
<keyword evidence="2" id="KW-1185">Reference proteome</keyword>
<dbReference type="Gene3D" id="1.10.490.10">
    <property type="entry name" value="Globins"/>
    <property type="match status" value="1"/>
</dbReference>
<reference evidence="3" key="1">
    <citation type="submission" date="2015-08" db="UniProtKB">
        <authorList>
            <consortium name="WormBaseParasite"/>
        </authorList>
    </citation>
    <scope>IDENTIFICATION</scope>
</reference>
<dbReference type="GO" id="GO:0020037">
    <property type="term" value="F:heme binding"/>
    <property type="evidence" value="ECO:0007669"/>
    <property type="project" value="InterPro"/>
</dbReference>
<keyword evidence="1" id="KW-0812">Transmembrane</keyword>
<accession>A0A0K0E452</accession>
<dbReference type="WBParaSite" id="SSTP_0000426900.1">
    <property type="protein sequence ID" value="SSTP_0000426900.1"/>
    <property type="gene ID" value="SSTP_0000426900"/>
</dbReference>
<dbReference type="InterPro" id="IPR009050">
    <property type="entry name" value="Globin-like_sf"/>
</dbReference>
<organism evidence="3">
    <name type="scientific">Strongyloides stercoralis</name>
    <name type="common">Threadworm</name>
    <dbReference type="NCBI Taxonomy" id="6248"/>
    <lineage>
        <taxon>Eukaryota</taxon>
        <taxon>Metazoa</taxon>
        <taxon>Ecdysozoa</taxon>
        <taxon>Nematoda</taxon>
        <taxon>Chromadorea</taxon>
        <taxon>Rhabditida</taxon>
        <taxon>Tylenchina</taxon>
        <taxon>Panagrolaimomorpha</taxon>
        <taxon>Strongyloidoidea</taxon>
        <taxon>Strongyloididae</taxon>
        <taxon>Strongyloides</taxon>
    </lineage>
</organism>